<feature type="domain" description="Retrotransposon gag" evidence="2">
    <location>
        <begin position="161"/>
        <end position="241"/>
    </location>
</feature>
<gene>
    <name evidence="3" type="ORF">BN14_10663</name>
</gene>
<evidence type="ECO:0000313" key="4">
    <source>
        <dbReference type="Proteomes" id="UP000012065"/>
    </source>
</evidence>
<proteinExistence type="predicted"/>
<evidence type="ECO:0000259" key="2">
    <source>
        <dbReference type="Pfam" id="PF03732"/>
    </source>
</evidence>
<evidence type="ECO:0000256" key="1">
    <source>
        <dbReference type="SAM" id="MobiDB-lite"/>
    </source>
</evidence>
<dbReference type="Pfam" id="PF03732">
    <property type="entry name" value="Retrotrans_gag"/>
    <property type="match status" value="1"/>
</dbReference>
<dbReference type="AlphaFoldDB" id="M5CBR1"/>
<feature type="region of interest" description="Disordered" evidence="1">
    <location>
        <begin position="1"/>
        <end position="32"/>
    </location>
</feature>
<comment type="caution">
    <text evidence="3">The sequence shown here is derived from an EMBL/GenBank/DDBJ whole genome shotgun (WGS) entry which is preliminary data.</text>
</comment>
<dbReference type="HOGENOM" id="CLU_000384_20_0_1"/>
<accession>M5CBR1</accession>
<dbReference type="InterPro" id="IPR005162">
    <property type="entry name" value="Retrotrans_gag_dom"/>
</dbReference>
<dbReference type="Proteomes" id="UP000012065">
    <property type="component" value="Unassembled WGS sequence"/>
</dbReference>
<protein>
    <recommendedName>
        <fullName evidence="2">Retrotransposon gag domain-containing protein</fullName>
    </recommendedName>
</protein>
<organism evidence="3 4">
    <name type="scientific">Thanatephorus cucumeris (strain AG1-IB / isolate 7/3/14)</name>
    <name type="common">Lettuce bottom rot fungus</name>
    <name type="synonym">Rhizoctonia solani</name>
    <dbReference type="NCBI Taxonomy" id="1108050"/>
    <lineage>
        <taxon>Eukaryota</taxon>
        <taxon>Fungi</taxon>
        <taxon>Dikarya</taxon>
        <taxon>Basidiomycota</taxon>
        <taxon>Agaricomycotina</taxon>
        <taxon>Agaricomycetes</taxon>
        <taxon>Cantharellales</taxon>
        <taxon>Ceratobasidiaceae</taxon>
        <taxon>Rhizoctonia</taxon>
        <taxon>Rhizoctonia solani AG-1</taxon>
    </lineage>
</organism>
<evidence type="ECO:0000313" key="3">
    <source>
        <dbReference type="EMBL" id="CCO36525.1"/>
    </source>
</evidence>
<sequence>MATPAQPTATLGQPQHQGLVSPFGEAPTHPGSTTLDDVCNLLRRLITAVSKLTTRVAETEEATKDVCVTVESISQQVNIIAGKVDKPRTPEQGNPIQTVDETPRAGATGKQRVKLDKPAQIWHSLISEDESETEAASIPLVPTTSITQFETEEDVITYLLVNMEGTASAWALPHLANMGTDKATIKSVNDFDKVFKRAFFDPDKQCAAKRKITTLTQTSTTTAYAMEFRTLLMSLDWNDAAL</sequence>
<feature type="compositionally biased region" description="Polar residues" evidence="1">
    <location>
        <begin position="1"/>
        <end position="18"/>
    </location>
</feature>
<reference evidence="3 4" key="1">
    <citation type="journal article" date="2013" name="J. Biotechnol.">
        <title>Establishment and interpretation of the genome sequence of the phytopathogenic fungus Rhizoctonia solani AG1-IB isolate 7/3/14.</title>
        <authorList>
            <person name="Wibberg D.W."/>
            <person name="Jelonek L.J."/>
            <person name="Rupp O.R."/>
            <person name="Hennig M.H."/>
            <person name="Eikmeyer F.E."/>
            <person name="Goesmann A.G."/>
            <person name="Hartmann A.H."/>
            <person name="Borriss R.B."/>
            <person name="Grosch R.G."/>
            <person name="Puehler A.P."/>
            <person name="Schlueter A.S."/>
        </authorList>
    </citation>
    <scope>NUCLEOTIDE SEQUENCE [LARGE SCALE GENOMIC DNA]</scope>
    <source>
        <strain evidence="4">AG1-IB / isolate 7/3/14</strain>
    </source>
</reference>
<dbReference type="EMBL" id="CAOJ01016091">
    <property type="protein sequence ID" value="CCO36525.1"/>
    <property type="molecule type" value="Genomic_DNA"/>
</dbReference>
<name>M5CBR1_THACB</name>